<evidence type="ECO:0000256" key="1">
    <source>
        <dbReference type="SAM" id="MobiDB-lite"/>
    </source>
</evidence>
<reference evidence="2 5" key="2">
    <citation type="submission" date="2016-10" db="EMBL/GenBank/DDBJ databases">
        <title>Hydorgenophaga sp. LPB0072 isolated from gastropod.</title>
        <authorList>
            <person name="Kim E."/>
            <person name="Yi H."/>
        </authorList>
    </citation>
    <scope>NUCLEOTIDE SEQUENCE [LARGE SCALE GENOMIC DNA]</scope>
    <source>
        <strain evidence="2 5">LPB0072</strain>
    </source>
</reference>
<dbReference type="OrthoDB" id="282960at2"/>
<evidence type="ECO:0000313" key="3">
    <source>
        <dbReference type="EMBL" id="OAD41498.1"/>
    </source>
</evidence>
<dbReference type="AlphaFoldDB" id="A0A162P5F9"/>
<dbReference type="Proteomes" id="UP000185680">
    <property type="component" value="Chromosome"/>
</dbReference>
<dbReference type="EMBL" id="LVWD01000015">
    <property type="protein sequence ID" value="OAD41498.1"/>
    <property type="molecule type" value="Genomic_DNA"/>
</dbReference>
<accession>A0A162P5F9</accession>
<gene>
    <name evidence="2" type="ORF">LPB072_21025</name>
    <name evidence="3" type="ORF">LPB72_12695</name>
</gene>
<organism evidence="2 5">
    <name type="scientific">Hydrogenophaga crassostreae</name>
    <dbReference type="NCBI Taxonomy" id="1763535"/>
    <lineage>
        <taxon>Bacteria</taxon>
        <taxon>Pseudomonadati</taxon>
        <taxon>Pseudomonadota</taxon>
        <taxon>Betaproteobacteria</taxon>
        <taxon>Burkholderiales</taxon>
        <taxon>Comamonadaceae</taxon>
        <taxon>Hydrogenophaga</taxon>
    </lineage>
</organism>
<dbReference type="KEGG" id="hyl:LPB072_21025"/>
<proteinExistence type="predicted"/>
<evidence type="ECO:0000313" key="4">
    <source>
        <dbReference type="Proteomes" id="UP000185657"/>
    </source>
</evidence>
<evidence type="ECO:0000313" key="2">
    <source>
        <dbReference type="EMBL" id="AOW14931.1"/>
    </source>
</evidence>
<feature type="compositionally biased region" description="Pro residues" evidence="1">
    <location>
        <begin position="62"/>
        <end position="74"/>
    </location>
</feature>
<dbReference type="RefSeq" id="WP_066091208.1">
    <property type="nucleotide sequence ID" value="NZ_CP017476.1"/>
</dbReference>
<protein>
    <recommendedName>
        <fullName evidence="6">DUF2239 domain-containing protein</fullName>
    </recommendedName>
</protein>
<name>A0A162P5F9_9BURK</name>
<dbReference type="Proteomes" id="UP000185657">
    <property type="component" value="Unassembled WGS sequence"/>
</dbReference>
<dbReference type="Pfam" id="PF09998">
    <property type="entry name" value="DUF2239"/>
    <property type="match status" value="1"/>
</dbReference>
<dbReference type="EMBL" id="CP017476">
    <property type="protein sequence ID" value="AOW14931.1"/>
    <property type="molecule type" value="Genomic_DNA"/>
</dbReference>
<evidence type="ECO:0000313" key="5">
    <source>
        <dbReference type="Proteomes" id="UP000185680"/>
    </source>
</evidence>
<evidence type="ECO:0008006" key="6">
    <source>
        <dbReference type="Google" id="ProtNLM"/>
    </source>
</evidence>
<keyword evidence="4" id="KW-1185">Reference proteome</keyword>
<reference evidence="3 4" key="1">
    <citation type="submission" date="2016-02" db="EMBL/GenBank/DDBJ databases">
        <title>Draft genome sequence of Hydrogenophaga sp. LPB0072.</title>
        <authorList>
            <person name="Shin S.-K."/>
            <person name="Yi H."/>
        </authorList>
    </citation>
    <scope>NUCLEOTIDE SEQUENCE [LARGE SCALE GENOMIC DNA]</scope>
    <source>
        <strain evidence="3 4">LPB0072</strain>
    </source>
</reference>
<feature type="region of interest" description="Disordered" evidence="1">
    <location>
        <begin position="62"/>
        <end position="90"/>
    </location>
</feature>
<dbReference type="InterPro" id="IPR018715">
    <property type="entry name" value="DUF2239"/>
</dbReference>
<dbReference type="STRING" id="1763535.LPB072_21025"/>
<sequence length="200" mass="21434">MNTDTATNIPFAPTCTAFSGTRRIAAGQYDLVAQSLATLGLGQGGGLLVFDDATGALVDFPWPPGYAPEQPKPPAVDAEEKPAGPAGVGRPRLGVVAREVTLLPRHWEWLALQRGGASAALRRLVEEARKTHAEHDTQRQAKERAYRFMSAIGGGLPGFEEASRALFAHDGGAFSERIQVWPEDVKAHLSWLARGAFGTH</sequence>